<gene>
    <name evidence="2" type="ORF">KUF71_005386</name>
</gene>
<protein>
    <submittedName>
        <fullName evidence="2">Voltage-dependent calcium channel type A subunit alpha-1</fullName>
    </submittedName>
</protein>
<evidence type="ECO:0000256" key="1">
    <source>
        <dbReference type="SAM" id="MobiDB-lite"/>
    </source>
</evidence>
<proteinExistence type="predicted"/>
<feature type="compositionally biased region" description="Low complexity" evidence="1">
    <location>
        <begin position="29"/>
        <end position="51"/>
    </location>
</feature>
<organism evidence="2 3">
    <name type="scientific">Frankliniella fusca</name>
    <dbReference type="NCBI Taxonomy" id="407009"/>
    <lineage>
        <taxon>Eukaryota</taxon>
        <taxon>Metazoa</taxon>
        <taxon>Ecdysozoa</taxon>
        <taxon>Arthropoda</taxon>
        <taxon>Hexapoda</taxon>
        <taxon>Insecta</taxon>
        <taxon>Pterygota</taxon>
        <taxon>Neoptera</taxon>
        <taxon>Paraneoptera</taxon>
        <taxon>Thysanoptera</taxon>
        <taxon>Terebrantia</taxon>
        <taxon>Thripoidea</taxon>
        <taxon>Thripidae</taxon>
        <taxon>Frankliniella</taxon>
    </lineage>
</organism>
<feature type="non-terminal residue" evidence="2">
    <location>
        <position position="1"/>
    </location>
</feature>
<feature type="region of interest" description="Disordered" evidence="1">
    <location>
        <begin position="29"/>
        <end position="75"/>
    </location>
</feature>
<feature type="compositionally biased region" description="Basic and acidic residues" evidence="1">
    <location>
        <begin position="52"/>
        <end position="63"/>
    </location>
</feature>
<sequence>GRAAGLGARAAALSSRRGSRSLRAITSSLAPLAGGPGPVARGRGFSSATPSRAERRSSPRRECNQPSRPRRRRAGTVTVTRLARLESPARLCACVTCPTFDETLAGRF</sequence>
<dbReference type="AlphaFoldDB" id="A0AAE1H475"/>
<accession>A0AAE1H475</accession>
<reference evidence="2" key="1">
    <citation type="submission" date="2021-07" db="EMBL/GenBank/DDBJ databases">
        <authorList>
            <person name="Catto M.A."/>
            <person name="Jacobson A."/>
            <person name="Kennedy G."/>
            <person name="Labadie P."/>
            <person name="Hunt B.G."/>
            <person name="Srinivasan R."/>
        </authorList>
    </citation>
    <scope>NUCLEOTIDE SEQUENCE</scope>
    <source>
        <strain evidence="2">PL_HMW_Pooled</strain>
        <tissue evidence="2">Head</tissue>
    </source>
</reference>
<dbReference type="Proteomes" id="UP001219518">
    <property type="component" value="Unassembled WGS sequence"/>
</dbReference>
<dbReference type="EMBL" id="JAHWGI010000383">
    <property type="protein sequence ID" value="KAK3914590.1"/>
    <property type="molecule type" value="Genomic_DNA"/>
</dbReference>
<name>A0AAE1H475_9NEOP</name>
<evidence type="ECO:0000313" key="2">
    <source>
        <dbReference type="EMBL" id="KAK3914590.1"/>
    </source>
</evidence>
<reference evidence="2" key="2">
    <citation type="journal article" date="2023" name="BMC Genomics">
        <title>Pest status, molecular evolution, and epigenetic factors derived from the genome assembly of Frankliniella fusca, a thysanopteran phytovirus vector.</title>
        <authorList>
            <person name="Catto M.A."/>
            <person name="Labadie P.E."/>
            <person name="Jacobson A.L."/>
            <person name="Kennedy G.G."/>
            <person name="Srinivasan R."/>
            <person name="Hunt B.G."/>
        </authorList>
    </citation>
    <scope>NUCLEOTIDE SEQUENCE</scope>
    <source>
        <strain evidence="2">PL_HMW_Pooled</strain>
    </source>
</reference>
<evidence type="ECO:0000313" key="3">
    <source>
        <dbReference type="Proteomes" id="UP001219518"/>
    </source>
</evidence>
<keyword evidence="3" id="KW-1185">Reference proteome</keyword>
<comment type="caution">
    <text evidence="2">The sequence shown here is derived from an EMBL/GenBank/DDBJ whole genome shotgun (WGS) entry which is preliminary data.</text>
</comment>